<sequence>MAAPDDALTPSDNLPKPSSLSPSKRKRSETPAQSNGVSVSNVVDSTNTPNYSLQLALKDMLTVLRSYDTQPSILDSAFSTSAVRPSSGEPSAKRAKLASSDSRSTIAALIQEGSYKSFDSLLKDVETVSSEILSSVSFGQDPSSDVPETRAHASLDDTRLLTRILAFKKTLKTLVVREEKQKLRTFSNGLSSTARSTSNTDGVADSRTVLTLYGSVQGPKQLFSSLQQSTRVPPSNTDTSADLDTSIRVVLPLRESMLPNIISTTQIYPLPSDLADGEKKRRPTFAEIFGASTTASQLSPPKPAKQLTTRGSTISFVPQETLSKPNRKGPYSYTTQNLSTGQWLGYGGVDMPKDPTSPTAKQKSRQRALSTGEAQLPPSEATLIAVQQAKEDALFRSVYSSFAPSRDDATAIVPEETKNQIWWQRVGEQRFYDKFPIDPALTGSEEVSSDVDANRILDGTESLKEAVENYTPPEKDAMVRSSAQDDLNKSTDEVLHEISELLETLASHQRIRNSSLATNPRTPVIQNASLASLAGSPSTPSAEEIDVYEMLRSQLCLMISSLPPYAVAKLNGDQLAELNLDRTIVFRTKNYRGVMEEDQATRVAKAAAMSAPVGSSMLPAGSEVAPTHSHYPPTPSQYGRTASSAHPPAPRPVQVPQSYYPRQQQAVHRSPSVQYNRSSTGPTQSYQAPVNYANGATRPNFPVTQGYGQQTPRPSYAPATPGGQYYGQRPAPQSNYAAATPQYYQSTPQTQVQGRYPQQAQNGYQQRPQNGAAMYNYNSSQSPHVRTASPLKASQPVPQPSYHPPRPVYSTPVTNGQVRNGGYFPQSAPQPTSQFGTPQALTPTTSGPSAFHNLMGTEQHQLMLDRQRAQMAVQPQARLAAQGGFNRQGSGTPQPTNAPYGGQPAGNGGPVIT</sequence>
<dbReference type="OrthoDB" id="5354458at2759"/>
<reference evidence="4" key="1">
    <citation type="journal article" date="2020" name="Stud. Mycol.">
        <title>101 Dothideomycetes genomes: a test case for predicting lifestyles and emergence of pathogens.</title>
        <authorList>
            <person name="Haridas S."/>
            <person name="Albert R."/>
            <person name="Binder M."/>
            <person name="Bloem J."/>
            <person name="Labutti K."/>
            <person name="Salamov A."/>
            <person name="Andreopoulos B."/>
            <person name="Baker S."/>
            <person name="Barry K."/>
            <person name="Bills G."/>
            <person name="Bluhm B."/>
            <person name="Cannon C."/>
            <person name="Castanera R."/>
            <person name="Culley D."/>
            <person name="Daum C."/>
            <person name="Ezra D."/>
            <person name="Gonzalez J."/>
            <person name="Henrissat B."/>
            <person name="Kuo A."/>
            <person name="Liang C."/>
            <person name="Lipzen A."/>
            <person name="Lutzoni F."/>
            <person name="Magnuson J."/>
            <person name="Mondo S."/>
            <person name="Nolan M."/>
            <person name="Ohm R."/>
            <person name="Pangilinan J."/>
            <person name="Park H.-J."/>
            <person name="Ramirez L."/>
            <person name="Alfaro M."/>
            <person name="Sun H."/>
            <person name="Tritt A."/>
            <person name="Yoshinaga Y."/>
            <person name="Zwiers L.-H."/>
            <person name="Turgeon B."/>
            <person name="Goodwin S."/>
            <person name="Spatafora J."/>
            <person name="Crous P."/>
            <person name="Grigoriev I."/>
        </authorList>
    </citation>
    <scope>NUCLEOTIDE SEQUENCE</scope>
    <source>
        <strain evidence="4">ATCC 74209</strain>
    </source>
</reference>
<accession>A0A9P4MP29</accession>
<dbReference type="EMBL" id="ML994222">
    <property type="protein sequence ID" value="KAF2197557.1"/>
    <property type="molecule type" value="Genomic_DNA"/>
</dbReference>
<feature type="region of interest" description="Disordered" evidence="1">
    <location>
        <begin position="779"/>
        <end position="804"/>
    </location>
</feature>
<name>A0A9P4MP29_9PLEO</name>
<evidence type="ECO:0000256" key="1">
    <source>
        <dbReference type="SAM" id="MobiDB-lite"/>
    </source>
</evidence>
<protein>
    <submittedName>
        <fullName evidence="4">Uncharacterized protein</fullName>
    </submittedName>
</protein>
<feature type="domain" description="DUF7877" evidence="3">
    <location>
        <begin position="53"/>
        <end position="174"/>
    </location>
</feature>
<proteinExistence type="predicted"/>
<dbReference type="Proteomes" id="UP000799536">
    <property type="component" value="Unassembled WGS sequence"/>
</dbReference>
<dbReference type="AlphaFoldDB" id="A0A9P4MP29"/>
<dbReference type="InterPro" id="IPR057199">
    <property type="entry name" value="DUF7877"/>
</dbReference>
<dbReference type="Pfam" id="PF25289">
    <property type="entry name" value="DUF7877"/>
    <property type="match status" value="1"/>
</dbReference>
<feature type="region of interest" description="Disordered" evidence="1">
    <location>
        <begin position="350"/>
        <end position="373"/>
    </location>
</feature>
<feature type="compositionally biased region" description="Polar residues" evidence="1">
    <location>
        <begin position="655"/>
        <end position="688"/>
    </location>
</feature>
<dbReference type="InterPro" id="IPR056687">
    <property type="entry name" value="DUF7785"/>
</dbReference>
<dbReference type="Pfam" id="PF25009">
    <property type="entry name" value="DUF7785"/>
    <property type="match status" value="1"/>
</dbReference>
<feature type="domain" description="DUF7785" evidence="2">
    <location>
        <begin position="489"/>
        <end position="585"/>
    </location>
</feature>
<keyword evidence="5" id="KW-1185">Reference proteome</keyword>
<evidence type="ECO:0000313" key="5">
    <source>
        <dbReference type="Proteomes" id="UP000799536"/>
    </source>
</evidence>
<feature type="compositionally biased region" description="Polar residues" evidence="1">
    <location>
        <begin position="702"/>
        <end position="713"/>
    </location>
</feature>
<feature type="compositionally biased region" description="Polar residues" evidence="1">
    <location>
        <begin position="356"/>
        <end position="373"/>
    </location>
</feature>
<feature type="compositionally biased region" description="Polar residues" evidence="1">
    <location>
        <begin position="885"/>
        <end position="897"/>
    </location>
</feature>
<evidence type="ECO:0000259" key="2">
    <source>
        <dbReference type="Pfam" id="PF25009"/>
    </source>
</evidence>
<gene>
    <name evidence="4" type="ORF">GQ43DRAFT_380726</name>
</gene>
<comment type="caution">
    <text evidence="4">The sequence shown here is derived from an EMBL/GenBank/DDBJ whole genome shotgun (WGS) entry which is preliminary data.</text>
</comment>
<feature type="compositionally biased region" description="Low complexity" evidence="1">
    <location>
        <begin position="34"/>
        <end position="46"/>
    </location>
</feature>
<evidence type="ECO:0000313" key="4">
    <source>
        <dbReference type="EMBL" id="KAF2197557.1"/>
    </source>
</evidence>
<feature type="region of interest" description="Disordered" evidence="1">
    <location>
        <begin position="1"/>
        <end position="46"/>
    </location>
</feature>
<evidence type="ECO:0000259" key="3">
    <source>
        <dbReference type="Pfam" id="PF25289"/>
    </source>
</evidence>
<feature type="compositionally biased region" description="Gly residues" evidence="1">
    <location>
        <begin position="903"/>
        <end position="913"/>
    </location>
</feature>
<feature type="region of interest" description="Disordered" evidence="1">
    <location>
        <begin position="883"/>
        <end position="913"/>
    </location>
</feature>
<feature type="region of interest" description="Disordered" evidence="1">
    <location>
        <begin position="619"/>
        <end position="734"/>
    </location>
</feature>
<organism evidence="4 5">
    <name type="scientific">Delitschia confertaspora ATCC 74209</name>
    <dbReference type="NCBI Taxonomy" id="1513339"/>
    <lineage>
        <taxon>Eukaryota</taxon>
        <taxon>Fungi</taxon>
        <taxon>Dikarya</taxon>
        <taxon>Ascomycota</taxon>
        <taxon>Pezizomycotina</taxon>
        <taxon>Dothideomycetes</taxon>
        <taxon>Pleosporomycetidae</taxon>
        <taxon>Pleosporales</taxon>
        <taxon>Delitschiaceae</taxon>
        <taxon>Delitschia</taxon>
    </lineage>
</organism>